<evidence type="ECO:0000256" key="3">
    <source>
        <dbReference type="ARBA" id="ARBA00022771"/>
    </source>
</evidence>
<feature type="region of interest" description="Disordered" evidence="8">
    <location>
        <begin position="323"/>
        <end position="433"/>
    </location>
</feature>
<dbReference type="InterPro" id="IPR051639">
    <property type="entry name" value="BCD1"/>
</dbReference>
<dbReference type="GO" id="GO:0000492">
    <property type="term" value="P:box C/D snoRNP assembly"/>
    <property type="evidence" value="ECO:0007669"/>
    <property type="project" value="TreeGrafter"/>
</dbReference>
<dbReference type="OrthoDB" id="272357at2759"/>
<dbReference type="PROSITE" id="PS51083">
    <property type="entry name" value="ZF_HIT"/>
    <property type="match status" value="1"/>
</dbReference>
<dbReference type="GO" id="GO:0005634">
    <property type="term" value="C:nucleus"/>
    <property type="evidence" value="ECO:0007669"/>
    <property type="project" value="TreeGrafter"/>
</dbReference>
<proteinExistence type="inferred from homology"/>
<dbReference type="Proteomes" id="UP000015241">
    <property type="component" value="Unassembled WGS sequence"/>
</dbReference>
<keyword evidence="3 7" id="KW-0863">Zinc-finger</keyword>
<dbReference type="GO" id="GO:0070761">
    <property type="term" value="C:pre-snoRNP complex"/>
    <property type="evidence" value="ECO:0007669"/>
    <property type="project" value="TreeGrafter"/>
</dbReference>
<dbReference type="Pfam" id="PF25790">
    <property type="entry name" value="BCD1"/>
    <property type="match status" value="1"/>
</dbReference>
<keyword evidence="2" id="KW-0479">Metal-binding</keyword>
<evidence type="ECO:0000313" key="10">
    <source>
        <dbReference type="EMBL" id="EPT03696.1"/>
    </source>
</evidence>
<feature type="region of interest" description="Disordered" evidence="8">
    <location>
        <begin position="447"/>
        <end position="480"/>
    </location>
</feature>
<dbReference type="PANTHER" id="PTHR13483:SF3">
    <property type="entry name" value="BOX C_D SNORNA PROTEIN 1"/>
    <property type="match status" value="1"/>
</dbReference>
<dbReference type="InterPro" id="IPR007529">
    <property type="entry name" value="Znf_HIT"/>
</dbReference>
<dbReference type="Gene3D" id="3.30.60.190">
    <property type="match status" value="1"/>
</dbReference>
<comment type="similarity">
    <text evidence="6">Belongs to the BCD1 family.</text>
</comment>
<dbReference type="CDD" id="cd23023">
    <property type="entry name" value="zf-HIT_BCD1"/>
    <property type="match status" value="1"/>
</dbReference>
<feature type="compositionally biased region" description="Basic and acidic residues" evidence="8">
    <location>
        <begin position="333"/>
        <end position="352"/>
    </location>
</feature>
<protein>
    <recommendedName>
        <fullName evidence="9">HIT-type domain-containing protein</fullName>
    </recommendedName>
</protein>
<comment type="function">
    <text evidence="5">Required for box C/D snoRNAs accumulation involved in snoRNA processing, snoRNA transport to the nucleolus and ribosome biogenesis.</text>
</comment>
<feature type="region of interest" description="Disordered" evidence="8">
    <location>
        <begin position="112"/>
        <end position="139"/>
    </location>
</feature>
<feature type="compositionally biased region" description="Acidic residues" evidence="8">
    <location>
        <begin position="461"/>
        <end position="480"/>
    </location>
</feature>
<evidence type="ECO:0000256" key="8">
    <source>
        <dbReference type="SAM" id="MobiDB-lite"/>
    </source>
</evidence>
<evidence type="ECO:0000256" key="1">
    <source>
        <dbReference type="ARBA" id="ARBA00022553"/>
    </source>
</evidence>
<organism evidence="10 11">
    <name type="scientific">Fomitopsis schrenkii</name>
    <name type="common">Brown rot fungus</name>
    <dbReference type="NCBI Taxonomy" id="2126942"/>
    <lineage>
        <taxon>Eukaryota</taxon>
        <taxon>Fungi</taxon>
        <taxon>Dikarya</taxon>
        <taxon>Basidiomycota</taxon>
        <taxon>Agaricomycotina</taxon>
        <taxon>Agaricomycetes</taxon>
        <taxon>Polyporales</taxon>
        <taxon>Fomitopsis</taxon>
    </lineage>
</organism>
<dbReference type="InParanoid" id="S8FR55"/>
<dbReference type="AlphaFoldDB" id="S8FR55"/>
<accession>S8FR55</accession>
<evidence type="ECO:0000256" key="4">
    <source>
        <dbReference type="ARBA" id="ARBA00022833"/>
    </source>
</evidence>
<dbReference type="GO" id="GO:0008270">
    <property type="term" value="F:zinc ion binding"/>
    <property type="evidence" value="ECO:0007669"/>
    <property type="project" value="UniProtKB-UniRule"/>
</dbReference>
<sequence length="480" mass="52054">MSPPLEASGSSLPTSQPALCAVCRAKPAVYTCPRCTMQTCSMPCSNQHKTLGNGCSGVRNKAAYVPMNEYGYASLMNDYTFLEEMGRKVGDWGREIVQGGYVANAPGAAGRVATSMRGGRGRGRGRGAGPAGGKTKSKRDVLKMQLDFRDIEVEMLPIGMERRVLNQSTWDFKHRTALLTIELKFHPPPDPLQPSTQQSRQPFSLMTHRNALEKPLLEAMRSQVTERKKSKKGDPLPAWISPLLFPDPDDPEGFTMPICAMRTPLDPLAALQSRASAPRPGHVRCEAYYKLDPTKPIGAGLKHKNFVEFPTIEIWEEGSFRGTIVDDQGSVQRDTEEPPPKRRKMSAREGRKAITGLLGGYGSDEEEGEQREEKNVLDLLGGYTGSDEEEGGASGGTQPRADATGLGDEYDDGLSDEDAEGETDDEAEAAPEDLAVLLEQLRQAGALRDPGADGRLAGVVEGDEEQVDWGESEDEGGADS</sequence>
<feature type="domain" description="HIT-type" evidence="9">
    <location>
        <begin position="20"/>
        <end position="55"/>
    </location>
</feature>
<dbReference type="HOGENOM" id="CLU_025524_1_0_1"/>
<reference evidence="10 11" key="1">
    <citation type="journal article" date="2012" name="Science">
        <title>The Paleozoic origin of enzymatic lignin decomposition reconstructed from 31 fungal genomes.</title>
        <authorList>
            <person name="Floudas D."/>
            <person name="Binder M."/>
            <person name="Riley R."/>
            <person name="Barry K."/>
            <person name="Blanchette R.A."/>
            <person name="Henrissat B."/>
            <person name="Martinez A.T."/>
            <person name="Otillar R."/>
            <person name="Spatafora J.W."/>
            <person name="Yadav J.S."/>
            <person name="Aerts A."/>
            <person name="Benoit I."/>
            <person name="Boyd A."/>
            <person name="Carlson A."/>
            <person name="Copeland A."/>
            <person name="Coutinho P.M."/>
            <person name="de Vries R.P."/>
            <person name="Ferreira P."/>
            <person name="Findley K."/>
            <person name="Foster B."/>
            <person name="Gaskell J."/>
            <person name="Glotzer D."/>
            <person name="Gorecki P."/>
            <person name="Heitman J."/>
            <person name="Hesse C."/>
            <person name="Hori C."/>
            <person name="Igarashi K."/>
            <person name="Jurgens J.A."/>
            <person name="Kallen N."/>
            <person name="Kersten P."/>
            <person name="Kohler A."/>
            <person name="Kuees U."/>
            <person name="Kumar T.K.A."/>
            <person name="Kuo A."/>
            <person name="LaButti K."/>
            <person name="Larrondo L.F."/>
            <person name="Lindquist E."/>
            <person name="Ling A."/>
            <person name="Lombard V."/>
            <person name="Lucas S."/>
            <person name="Lundell T."/>
            <person name="Martin R."/>
            <person name="McLaughlin D.J."/>
            <person name="Morgenstern I."/>
            <person name="Morin E."/>
            <person name="Murat C."/>
            <person name="Nagy L.G."/>
            <person name="Nolan M."/>
            <person name="Ohm R.A."/>
            <person name="Patyshakuliyeva A."/>
            <person name="Rokas A."/>
            <person name="Ruiz-Duenas F.J."/>
            <person name="Sabat G."/>
            <person name="Salamov A."/>
            <person name="Samejima M."/>
            <person name="Schmutz J."/>
            <person name="Slot J.C."/>
            <person name="St John F."/>
            <person name="Stenlid J."/>
            <person name="Sun H."/>
            <person name="Sun S."/>
            <person name="Syed K."/>
            <person name="Tsang A."/>
            <person name="Wiebenga A."/>
            <person name="Young D."/>
            <person name="Pisabarro A."/>
            <person name="Eastwood D.C."/>
            <person name="Martin F."/>
            <person name="Cullen D."/>
            <person name="Grigoriev I.V."/>
            <person name="Hibbett D.S."/>
        </authorList>
    </citation>
    <scope>NUCLEOTIDE SEQUENCE</scope>
    <source>
        <strain evidence="11">FP-58527</strain>
    </source>
</reference>
<evidence type="ECO:0000256" key="5">
    <source>
        <dbReference type="ARBA" id="ARBA00049598"/>
    </source>
</evidence>
<keyword evidence="1" id="KW-0597">Phosphoprotein</keyword>
<gene>
    <name evidence="10" type="ORF">FOMPIDRAFT_1158518</name>
</gene>
<dbReference type="PANTHER" id="PTHR13483">
    <property type="entry name" value="BOX C_D SNORNA PROTEIN 1-RELATED"/>
    <property type="match status" value="1"/>
</dbReference>
<evidence type="ECO:0000256" key="2">
    <source>
        <dbReference type="ARBA" id="ARBA00022723"/>
    </source>
</evidence>
<evidence type="ECO:0000256" key="7">
    <source>
        <dbReference type="PROSITE-ProRule" id="PRU00453"/>
    </source>
</evidence>
<evidence type="ECO:0000259" key="9">
    <source>
        <dbReference type="PROSITE" id="PS51083"/>
    </source>
</evidence>
<dbReference type="Pfam" id="PF04438">
    <property type="entry name" value="zf-HIT"/>
    <property type="match status" value="1"/>
</dbReference>
<dbReference type="GO" id="GO:0048254">
    <property type="term" value="P:snoRNA localization"/>
    <property type="evidence" value="ECO:0007669"/>
    <property type="project" value="TreeGrafter"/>
</dbReference>
<feature type="compositionally biased region" description="Acidic residues" evidence="8">
    <location>
        <begin position="408"/>
        <end position="431"/>
    </location>
</feature>
<keyword evidence="4" id="KW-0862">Zinc</keyword>
<name>S8FR55_FOMSC</name>
<evidence type="ECO:0000256" key="6">
    <source>
        <dbReference type="ARBA" id="ARBA00049654"/>
    </source>
</evidence>
<dbReference type="STRING" id="743788.S8FR55"/>
<dbReference type="InterPro" id="IPR057721">
    <property type="entry name" value="BCD1_alpha/beta"/>
</dbReference>
<keyword evidence="11" id="KW-1185">Reference proteome</keyword>
<dbReference type="SUPFAM" id="SSF144232">
    <property type="entry name" value="HIT/MYND zinc finger-like"/>
    <property type="match status" value="1"/>
</dbReference>
<dbReference type="EMBL" id="KE504129">
    <property type="protein sequence ID" value="EPT03696.1"/>
    <property type="molecule type" value="Genomic_DNA"/>
</dbReference>
<dbReference type="eggNOG" id="KOG2858">
    <property type="taxonomic scope" value="Eukaryota"/>
</dbReference>
<evidence type="ECO:0000313" key="11">
    <source>
        <dbReference type="Proteomes" id="UP000015241"/>
    </source>
</evidence>
<dbReference type="GO" id="GO:0000463">
    <property type="term" value="P:maturation of LSU-rRNA from tricistronic rRNA transcript (SSU-rRNA, 5.8S rRNA, LSU-rRNA)"/>
    <property type="evidence" value="ECO:0007669"/>
    <property type="project" value="TreeGrafter"/>
</dbReference>